<accession>A0A366CWC9</accession>
<sequence length="181" mass="18781">MTTTETKSASRTDFTHPLDGISTDIGLLILRVVFGLLFAAHGAQKLFGWFDGMGYEAAKAAFDGLGYNPGAFFATLAALSELVGGLLLAAGLLTPLASAIVVGTVINIIYVTWEPGLFGQGGWELGLMFGVFAAAVAFTGPGKFSLDAGRPWERKGFVWGVGAIVLAVVAGGIILILESVL</sequence>
<feature type="transmembrane region" description="Helical" evidence="7">
    <location>
        <begin position="28"/>
        <end position="50"/>
    </location>
</feature>
<feature type="transmembrane region" description="Helical" evidence="7">
    <location>
        <begin position="156"/>
        <end position="177"/>
    </location>
</feature>
<keyword evidence="3" id="KW-1003">Cell membrane</keyword>
<comment type="subcellular location">
    <subcellularLocation>
        <location evidence="1">Cell membrane</location>
        <topology evidence="1">Multi-pass membrane protein</topology>
    </subcellularLocation>
</comment>
<evidence type="ECO:0000256" key="2">
    <source>
        <dbReference type="ARBA" id="ARBA00006679"/>
    </source>
</evidence>
<keyword evidence="4 7" id="KW-0812">Transmembrane</keyword>
<name>A0A366CWC9_9NOCA</name>
<keyword evidence="6 7" id="KW-0472">Membrane</keyword>
<evidence type="ECO:0000256" key="5">
    <source>
        <dbReference type="ARBA" id="ARBA00022989"/>
    </source>
</evidence>
<organism evidence="8 9">
    <name type="scientific">Nocardia puris</name>
    <dbReference type="NCBI Taxonomy" id="208602"/>
    <lineage>
        <taxon>Bacteria</taxon>
        <taxon>Bacillati</taxon>
        <taxon>Actinomycetota</taxon>
        <taxon>Actinomycetes</taxon>
        <taxon>Mycobacteriales</taxon>
        <taxon>Nocardiaceae</taxon>
        <taxon>Nocardia</taxon>
    </lineage>
</organism>
<comment type="similarity">
    <text evidence="2">Belongs to the DoxX family.</text>
</comment>
<dbReference type="GO" id="GO:0005886">
    <property type="term" value="C:plasma membrane"/>
    <property type="evidence" value="ECO:0007669"/>
    <property type="project" value="UniProtKB-SubCell"/>
</dbReference>
<feature type="transmembrane region" description="Helical" evidence="7">
    <location>
        <begin position="96"/>
        <end position="113"/>
    </location>
</feature>
<keyword evidence="9" id="KW-1185">Reference proteome</keyword>
<dbReference type="AlphaFoldDB" id="A0A366CWC9"/>
<gene>
    <name evidence="8" type="ORF">DFR74_12415</name>
</gene>
<feature type="transmembrane region" description="Helical" evidence="7">
    <location>
        <begin position="125"/>
        <end position="144"/>
    </location>
</feature>
<dbReference type="PANTHER" id="PTHR33452">
    <property type="entry name" value="OXIDOREDUCTASE CATD-RELATED"/>
    <property type="match status" value="1"/>
</dbReference>
<evidence type="ECO:0000256" key="3">
    <source>
        <dbReference type="ARBA" id="ARBA00022475"/>
    </source>
</evidence>
<evidence type="ECO:0000313" key="8">
    <source>
        <dbReference type="EMBL" id="RBO82137.1"/>
    </source>
</evidence>
<dbReference type="InterPro" id="IPR032808">
    <property type="entry name" value="DoxX"/>
</dbReference>
<dbReference type="EMBL" id="QNRE01000024">
    <property type="protein sequence ID" value="RBO82137.1"/>
    <property type="molecule type" value="Genomic_DNA"/>
</dbReference>
<evidence type="ECO:0000256" key="7">
    <source>
        <dbReference type="SAM" id="Phobius"/>
    </source>
</evidence>
<evidence type="ECO:0000313" key="9">
    <source>
        <dbReference type="Proteomes" id="UP000252586"/>
    </source>
</evidence>
<dbReference type="RefSeq" id="WP_067512618.1">
    <property type="nucleotide sequence ID" value="NZ_CP107943.1"/>
</dbReference>
<dbReference type="PANTHER" id="PTHR33452:SF1">
    <property type="entry name" value="INNER MEMBRANE PROTEIN YPHA-RELATED"/>
    <property type="match status" value="1"/>
</dbReference>
<dbReference type="Pfam" id="PF07681">
    <property type="entry name" value="DoxX"/>
    <property type="match status" value="1"/>
</dbReference>
<comment type="caution">
    <text evidence="8">The sequence shown here is derived from an EMBL/GenBank/DDBJ whole genome shotgun (WGS) entry which is preliminary data.</text>
</comment>
<reference evidence="8 9" key="1">
    <citation type="submission" date="2018-06" db="EMBL/GenBank/DDBJ databases">
        <title>Genomic Encyclopedia of Type Strains, Phase IV (KMG-IV): sequencing the most valuable type-strain genomes for metagenomic binning, comparative biology and taxonomic classification.</title>
        <authorList>
            <person name="Goeker M."/>
        </authorList>
    </citation>
    <scope>NUCLEOTIDE SEQUENCE [LARGE SCALE GENOMIC DNA]</scope>
    <source>
        <strain evidence="8 9">DSM 44599</strain>
    </source>
</reference>
<evidence type="ECO:0000256" key="1">
    <source>
        <dbReference type="ARBA" id="ARBA00004651"/>
    </source>
</evidence>
<protein>
    <submittedName>
        <fullName evidence="8">Putative oxidoreductase</fullName>
    </submittedName>
</protein>
<proteinExistence type="inferred from homology"/>
<evidence type="ECO:0000256" key="4">
    <source>
        <dbReference type="ARBA" id="ARBA00022692"/>
    </source>
</evidence>
<dbReference type="Proteomes" id="UP000252586">
    <property type="component" value="Unassembled WGS sequence"/>
</dbReference>
<evidence type="ECO:0000256" key="6">
    <source>
        <dbReference type="ARBA" id="ARBA00023136"/>
    </source>
</evidence>
<dbReference type="OrthoDB" id="346004at2"/>
<keyword evidence="5 7" id="KW-1133">Transmembrane helix</keyword>
<dbReference type="InterPro" id="IPR051907">
    <property type="entry name" value="DoxX-like_oxidoreductase"/>
</dbReference>